<proteinExistence type="predicted"/>
<reference evidence="1" key="1">
    <citation type="submission" date="2022-10" db="EMBL/GenBank/DDBJ databases">
        <title>Culturing micro-colonial fungi from biological soil crusts in the Mojave desert and describing Neophaeococcomyces mojavensis, and introducing the new genera and species Taxawa tesnikishii.</title>
        <authorList>
            <person name="Kurbessoian T."/>
            <person name="Stajich J.E."/>
        </authorList>
    </citation>
    <scope>NUCLEOTIDE SEQUENCE</scope>
    <source>
        <strain evidence="1">JES_115</strain>
    </source>
</reference>
<organism evidence="1 2">
    <name type="scientific">Coniosporium tulheliwenetii</name>
    <dbReference type="NCBI Taxonomy" id="3383036"/>
    <lineage>
        <taxon>Eukaryota</taxon>
        <taxon>Fungi</taxon>
        <taxon>Dikarya</taxon>
        <taxon>Ascomycota</taxon>
        <taxon>Pezizomycotina</taxon>
        <taxon>Dothideomycetes</taxon>
        <taxon>Dothideomycetes incertae sedis</taxon>
        <taxon>Coniosporium</taxon>
    </lineage>
</organism>
<comment type="caution">
    <text evidence="1">The sequence shown here is derived from an EMBL/GenBank/DDBJ whole genome shotgun (WGS) entry which is preliminary data.</text>
</comment>
<gene>
    <name evidence="1" type="ORF">H2199_003176</name>
</gene>
<protein>
    <submittedName>
        <fullName evidence="1">Uncharacterized protein</fullName>
    </submittedName>
</protein>
<evidence type="ECO:0000313" key="2">
    <source>
        <dbReference type="Proteomes" id="UP001172680"/>
    </source>
</evidence>
<dbReference type="EMBL" id="JAPDRP010000008">
    <property type="protein sequence ID" value="KAJ9645171.1"/>
    <property type="molecule type" value="Genomic_DNA"/>
</dbReference>
<evidence type="ECO:0000313" key="1">
    <source>
        <dbReference type="EMBL" id="KAJ9645171.1"/>
    </source>
</evidence>
<dbReference type="Proteomes" id="UP001172680">
    <property type="component" value="Unassembled WGS sequence"/>
</dbReference>
<name>A0ACC2ZDQ3_9PEZI</name>
<sequence>MKNIVISNSTGSVTVSTSDEEESGVQVTASQSPSSQEEDYNDESDWSEVSPEQYSEDALYPSDSASRPRTSGKHRALPAHDRPPPPPRRKSSNRVPVRDPHRPREVPQEPYYPEYRDPRDFSRRVPSDSSGSVEHDDYPYGHGHGRPPHRHPPAEWPSVPPNGYPPSMMSGVGSPFAAPNPFTGQPMDSLVPYSRPDQYGYPQNPFASPAYPFSPGHSTPGAPGYPFPETVRQGRGPRNPMGRPGPPEQVDAAYAMMPYGYPQYPPQPYGQPYPGYPGYPGYPPYPPQHPHSHNPSPAPPKTHTPHEATPSAPPAAPASAPPAAAPAPPPAPVVVAPPAPPPGPSPEESRIAALEKLINDRAAADAEAAAKAAKEAADKARKEESERIAKLEALLMAQQQMKLDKIAAKKAAEAEAKVAAAEKKREAEMMNLQKLEKLFIAQKEEQLKREEAAEAARKAERAEAESKAAAEAAEKKAAAEEAAKLVAAAKKAREEAEAKAKKEAEDAKAAHEKALAEAKAAQEEAEKAKKEAEDLKAKAEADKKKAEEEAKAAAEAALEASKPKPDEAKKPIRFKDAVGRKFSFPWHLCKTWRGMEELIKQAFLHVEGLGPRVQEGQYDLVGPDGEIILPQVWETVVQPDWQISMMMWPMAEPKKEKKEEKTADPIVAVPEDFVSIDVGGVGAFPVHPVGKKNSKARKRRGSRRKSGMLRTRLWQPQWPAPPPSPRHPHPAHARLAPGGAAAVAGVPIVEVIGGSGGGGGGRPRKTSRPPSTMLGWFAGAGVRPNQSLKGPKNETSNSNTRTIPSAVNGGNAHTRAPSVRSVKSAQGGDGCVAM</sequence>
<keyword evidence="2" id="KW-1185">Reference proteome</keyword>
<accession>A0ACC2ZDQ3</accession>